<dbReference type="PATRIC" id="fig|87541.4.peg.1296"/>
<dbReference type="Proteomes" id="UP000070422">
    <property type="component" value="Unassembled WGS sequence"/>
</dbReference>
<dbReference type="AlphaFoldDB" id="A0A133XUC7"/>
<proteinExistence type="predicted"/>
<evidence type="ECO:0000313" key="2">
    <source>
        <dbReference type="Proteomes" id="UP000070422"/>
    </source>
</evidence>
<comment type="caution">
    <text evidence="1">The sequence shown here is derived from an EMBL/GenBank/DDBJ whole genome shotgun (WGS) entry which is preliminary data.</text>
</comment>
<organism evidence="1 2">
    <name type="scientific">Aerococcus christensenii</name>
    <dbReference type="NCBI Taxonomy" id="87541"/>
    <lineage>
        <taxon>Bacteria</taxon>
        <taxon>Bacillati</taxon>
        <taxon>Bacillota</taxon>
        <taxon>Bacilli</taxon>
        <taxon>Lactobacillales</taxon>
        <taxon>Aerococcaceae</taxon>
        <taxon>Aerococcus</taxon>
    </lineage>
</organism>
<gene>
    <name evidence="1" type="ORF">HMPREF3187_01312</name>
</gene>
<protein>
    <submittedName>
        <fullName evidence="1">Uncharacterized protein</fullName>
    </submittedName>
</protein>
<accession>A0A133XUC7</accession>
<sequence length="41" mass="4696">MNGKNVLSQVGCKNGYAIFQLLLKLWLNPLLLQRLLIKVEI</sequence>
<reference evidence="1 2" key="1">
    <citation type="submission" date="2016-01" db="EMBL/GenBank/DDBJ databases">
        <authorList>
            <person name="Oliw E.H."/>
        </authorList>
    </citation>
    <scope>NUCLEOTIDE SEQUENCE [LARGE SCALE GENOMIC DNA]</scope>
    <source>
        <strain evidence="1 2">KA00635</strain>
    </source>
</reference>
<name>A0A133XUC7_9LACT</name>
<evidence type="ECO:0000313" key="1">
    <source>
        <dbReference type="EMBL" id="KXB34544.1"/>
    </source>
</evidence>
<dbReference type="EMBL" id="LSCQ01000074">
    <property type="protein sequence ID" value="KXB34544.1"/>
    <property type="molecule type" value="Genomic_DNA"/>
</dbReference>